<evidence type="ECO:0008006" key="3">
    <source>
        <dbReference type="Google" id="ProtNLM"/>
    </source>
</evidence>
<dbReference type="Gene3D" id="3.40.50.1820">
    <property type="entry name" value="alpha/beta hydrolase"/>
    <property type="match status" value="1"/>
</dbReference>
<dbReference type="Proteomes" id="UP000724148">
    <property type="component" value="Unassembled WGS sequence"/>
</dbReference>
<evidence type="ECO:0000313" key="1">
    <source>
        <dbReference type="EMBL" id="MBI2096838.1"/>
    </source>
</evidence>
<evidence type="ECO:0000313" key="2">
    <source>
        <dbReference type="Proteomes" id="UP000724148"/>
    </source>
</evidence>
<protein>
    <recommendedName>
        <fullName evidence="3">Alpha/beta hydrolase</fullName>
    </recommendedName>
</protein>
<dbReference type="AlphaFoldDB" id="A0A931SDS0"/>
<comment type="caution">
    <text evidence="1">The sequence shown here is derived from an EMBL/GenBank/DDBJ whole genome shotgun (WGS) entry which is preliminary data.</text>
</comment>
<gene>
    <name evidence="1" type="ORF">HYT40_01630</name>
</gene>
<organism evidence="1 2">
    <name type="scientific">Candidatus Sungiibacteriota bacterium</name>
    <dbReference type="NCBI Taxonomy" id="2750080"/>
    <lineage>
        <taxon>Bacteria</taxon>
        <taxon>Candidatus Sungiibacteriota</taxon>
    </lineage>
</organism>
<accession>A0A931SDS0</accession>
<dbReference type="PANTHER" id="PTHR37946:SF1">
    <property type="entry name" value="SLL1969 PROTEIN"/>
    <property type="match status" value="1"/>
</dbReference>
<reference evidence="1" key="1">
    <citation type="submission" date="2020-07" db="EMBL/GenBank/DDBJ databases">
        <title>Huge and variable diversity of episymbiotic CPR bacteria and DPANN archaea in groundwater ecosystems.</title>
        <authorList>
            <person name="He C.Y."/>
            <person name="Keren R."/>
            <person name="Whittaker M."/>
            <person name="Farag I.F."/>
            <person name="Doudna J."/>
            <person name="Cate J.H.D."/>
            <person name="Banfield J.F."/>
        </authorList>
    </citation>
    <scope>NUCLEOTIDE SEQUENCE</scope>
    <source>
        <strain evidence="1">NC_groundwater_193_Ag_S-0.1um_51_7</strain>
    </source>
</reference>
<dbReference type="InterPro" id="IPR029058">
    <property type="entry name" value="AB_hydrolase_fold"/>
</dbReference>
<dbReference type="SUPFAM" id="SSF53474">
    <property type="entry name" value="alpha/beta-Hydrolases"/>
    <property type="match status" value="1"/>
</dbReference>
<dbReference type="PANTHER" id="PTHR37946">
    <property type="entry name" value="SLL1969 PROTEIN"/>
    <property type="match status" value="1"/>
</dbReference>
<proteinExistence type="predicted"/>
<sequence length="225" mass="25959">MIKKLGHWVADYGYLFRGKLHPIWRHTPPDHYLGYVLAHKNPVILIPGITSKWHFLKYIGDALSYQGHPVYVIKELGYMMGEVPKLARIVRDFIEERDLRNVVMVCHSKGGLVGKYILAFQNADARVKKVIAVATPFLGSHMVKLIPYQNYKELLPESELVRDLDTKQDVNRSITSIYGFWDNHIWPTTHAHLEGAKNIQVPVYGHHKILFDQRVKDIVLTEVDV</sequence>
<dbReference type="EMBL" id="JACOZA010000040">
    <property type="protein sequence ID" value="MBI2096838.1"/>
    <property type="molecule type" value="Genomic_DNA"/>
</dbReference>
<name>A0A931SDS0_9BACT</name>